<evidence type="ECO:0000313" key="3">
    <source>
        <dbReference type="Proteomes" id="UP000219329"/>
    </source>
</evidence>
<dbReference type="InterPro" id="IPR045670">
    <property type="entry name" value="DUF5916"/>
</dbReference>
<comment type="caution">
    <text evidence="2">The sequence shown here is derived from an EMBL/GenBank/DDBJ whole genome shotgun (WGS) entry which is preliminary data.</text>
</comment>
<accession>A0A2A5WCR3</accession>
<reference evidence="2 3" key="1">
    <citation type="submission" date="2017-08" db="EMBL/GenBank/DDBJ databases">
        <title>Fine stratification of microbial communities through a metagenomic profile of the photic zone.</title>
        <authorList>
            <person name="Haro-Moreno J.M."/>
            <person name="Lopez-Perez M."/>
            <person name="De La Torre J."/>
            <person name="Picazo A."/>
            <person name="Camacho A."/>
            <person name="Rodriguez-Valera F."/>
        </authorList>
    </citation>
    <scope>NUCLEOTIDE SEQUENCE [LARGE SCALE GENOMIC DNA]</scope>
    <source>
        <strain evidence="2">MED-G28</strain>
    </source>
</reference>
<sequence>MVVPNTAELTNTEVDNLRSIRSKLQTLALQFVFALVSLPVSLVLFGQEVVIGEDVDGRVTVRAIRFDGEINIDGRLDEDIYSSVAPMSDFIQNLPDDGAPASEKTEVWVFYDDDNIYVTAKNYESVPEEDWVANEMRRDTFQLRTNDSFSVMLDTFLDRRNGVAFLVTPIGGFSDFAISNEGDRGRGVNFDWNIVWDSRVGRFDGGWTVEMEIPFRSLRYEPGDEQTWGLQFRRIVRRLNEASYLTELPLSAALGNSLVAGMWRISEAGTLNELEVPPRNFNLEIKPYGLGTVTTNRLANPRISNESKGEVGVDVKLGITNNLTADFTLNTDFAQVEVDERQVNLTRFNLFFPEKREFFLEGEGNFDFTQPRNLDIPTMFFSRRIGLEQGQIVPINAGARLTGKVGDFDIGALSIGTDGSDLNGVESTEFSVLRIKRDVLSRSRIGMILTDRSESIAGEGSNQLYGVDGSFAFLDDFEISTFATKTDTPGLSGDDKSYMGNFDYSGDRYGFTAGYLVVEDNFNPEIGFKRRDNFKEFDGALRFSPRITSSERIRRLVFEADTESYWSADKDELETRARELSFTAEFEEGDQFNLSMSDEFEMLSKAFRIAPNVILKPGDYNFKSYAASYRWGTQRRFSGSLSLRGGDFWNGTNTAIGFSSGRIELSPQLSLEPSYSYNQIELPEGDFRTELGRVRVTYTLSPRMYFSGLVQYNSTQSSLSTNFRFRWEWAPGSEIFVVYSDDRDTNPFDRPDSFELRNRGWAIKINRLFQI</sequence>
<organism evidence="2 3">
    <name type="scientific">OM182 bacterium MED-G28</name>
    <dbReference type="NCBI Taxonomy" id="1986256"/>
    <lineage>
        <taxon>Bacteria</taxon>
        <taxon>Pseudomonadati</taxon>
        <taxon>Pseudomonadota</taxon>
        <taxon>Gammaproteobacteria</taxon>
        <taxon>OMG group</taxon>
        <taxon>OM182 clade</taxon>
    </lineage>
</organism>
<gene>
    <name evidence="2" type="ORF">CNF02_06685</name>
</gene>
<evidence type="ECO:0000313" key="2">
    <source>
        <dbReference type="EMBL" id="PDH34037.1"/>
    </source>
</evidence>
<dbReference type="CDD" id="cd09618">
    <property type="entry name" value="CBM9_like_2"/>
    <property type="match status" value="1"/>
</dbReference>
<dbReference type="Gene3D" id="2.60.40.1190">
    <property type="match status" value="1"/>
</dbReference>
<feature type="domain" description="DUF5916" evidence="1">
    <location>
        <begin position="283"/>
        <end position="388"/>
    </location>
</feature>
<dbReference type="EMBL" id="NTJZ01000005">
    <property type="protein sequence ID" value="PDH34037.1"/>
    <property type="molecule type" value="Genomic_DNA"/>
</dbReference>
<dbReference type="AlphaFoldDB" id="A0A2A5WCR3"/>
<evidence type="ECO:0000259" key="1">
    <source>
        <dbReference type="Pfam" id="PF19313"/>
    </source>
</evidence>
<dbReference type="Proteomes" id="UP000219329">
    <property type="component" value="Unassembled WGS sequence"/>
</dbReference>
<dbReference type="SUPFAM" id="SSF49344">
    <property type="entry name" value="CBD9-like"/>
    <property type="match status" value="1"/>
</dbReference>
<name>A0A2A5WCR3_9GAMM</name>
<proteinExistence type="predicted"/>
<protein>
    <recommendedName>
        <fullName evidence="1">DUF5916 domain-containing protein</fullName>
    </recommendedName>
</protein>
<dbReference type="Pfam" id="PF19313">
    <property type="entry name" value="DUF5916"/>
    <property type="match status" value="1"/>
</dbReference>